<comment type="caution">
    <text evidence="1">The sequence shown here is derived from an EMBL/GenBank/DDBJ whole genome shotgun (WGS) entry which is preliminary data.</text>
</comment>
<dbReference type="NCBIfam" id="TIGR01549">
    <property type="entry name" value="HAD-SF-IA-v1"/>
    <property type="match status" value="1"/>
</dbReference>
<dbReference type="AlphaFoldDB" id="A0A9D5JV60"/>
<dbReference type="SFLD" id="SFLDS00003">
    <property type="entry name" value="Haloacid_Dehalogenase"/>
    <property type="match status" value="1"/>
</dbReference>
<dbReference type="GO" id="GO:0006281">
    <property type="term" value="P:DNA repair"/>
    <property type="evidence" value="ECO:0007669"/>
    <property type="project" value="TreeGrafter"/>
</dbReference>
<proteinExistence type="predicted"/>
<gene>
    <name evidence="1" type="ORF">GF339_07945</name>
</gene>
<reference evidence="1" key="1">
    <citation type="submission" date="2019-11" db="EMBL/GenBank/DDBJ databases">
        <title>Microbial mats filling the niche in hypersaline microbial mats.</title>
        <authorList>
            <person name="Wong H.L."/>
            <person name="Macleod F.I."/>
            <person name="White R.A. III"/>
            <person name="Burns B.P."/>
        </authorList>
    </citation>
    <scope>NUCLEOTIDE SEQUENCE</scope>
    <source>
        <strain evidence="1">Rbin_158</strain>
    </source>
</reference>
<evidence type="ECO:0000313" key="1">
    <source>
        <dbReference type="EMBL" id="MBD3324501.1"/>
    </source>
</evidence>
<dbReference type="InterPro" id="IPR006439">
    <property type="entry name" value="HAD-SF_hydro_IA"/>
</dbReference>
<dbReference type="InterPro" id="IPR036412">
    <property type="entry name" value="HAD-like_sf"/>
</dbReference>
<dbReference type="InterPro" id="IPR050155">
    <property type="entry name" value="HAD-like_hydrolase_sf"/>
</dbReference>
<dbReference type="InterPro" id="IPR041492">
    <property type="entry name" value="HAD_2"/>
</dbReference>
<accession>A0A9D5JV60</accession>
<sequence length="252" mass="28859">MTAKASLQAVIWDYDCTLADTWQKNLVVTRNILEYLTGRDARQIPALRSLDTYRTAVTRKNNWRQFYREECGLTEAQTDLAGRSWTTFQMQDNTPIRFFEGIPEVLAALRPLPQGIVSQNSQRQIAKALRDSGLLPYFEKIVGYEEVAFDRQKPAPDALLLCIEHLIDSASGEVWYIGDHDVDATCVFHANRRLRDQGSEMRVRSMRACYGCDHDTAAWTIQPDYTVHTPRDILQIIHSSRQLSSYKGQQEG</sequence>
<dbReference type="Gene3D" id="1.10.150.730">
    <property type="match status" value="1"/>
</dbReference>
<dbReference type="InterPro" id="IPR023214">
    <property type="entry name" value="HAD_sf"/>
</dbReference>
<evidence type="ECO:0000313" key="2">
    <source>
        <dbReference type="Proteomes" id="UP000649604"/>
    </source>
</evidence>
<organism evidence="1 2">
    <name type="scientific">candidate division KSB3 bacterium</name>
    <dbReference type="NCBI Taxonomy" id="2044937"/>
    <lineage>
        <taxon>Bacteria</taxon>
        <taxon>candidate division KSB3</taxon>
    </lineage>
</organism>
<dbReference type="PANTHER" id="PTHR43434">
    <property type="entry name" value="PHOSPHOGLYCOLATE PHOSPHATASE"/>
    <property type="match status" value="1"/>
</dbReference>
<dbReference type="GO" id="GO:0005829">
    <property type="term" value="C:cytosol"/>
    <property type="evidence" value="ECO:0007669"/>
    <property type="project" value="TreeGrafter"/>
</dbReference>
<protein>
    <submittedName>
        <fullName evidence="1">HAD-IA family hydrolase</fullName>
    </submittedName>
</protein>
<dbReference type="SFLD" id="SFLDG01129">
    <property type="entry name" value="C1.5:_HAD__Beta-PGM__Phosphata"/>
    <property type="match status" value="1"/>
</dbReference>
<dbReference type="EMBL" id="WJJP01000246">
    <property type="protein sequence ID" value="MBD3324501.1"/>
    <property type="molecule type" value="Genomic_DNA"/>
</dbReference>
<dbReference type="SUPFAM" id="SSF56784">
    <property type="entry name" value="HAD-like"/>
    <property type="match status" value="1"/>
</dbReference>
<dbReference type="Gene3D" id="3.40.50.1000">
    <property type="entry name" value="HAD superfamily/HAD-like"/>
    <property type="match status" value="1"/>
</dbReference>
<name>A0A9D5JV60_9BACT</name>
<dbReference type="GO" id="GO:0008967">
    <property type="term" value="F:phosphoglycolate phosphatase activity"/>
    <property type="evidence" value="ECO:0007669"/>
    <property type="project" value="TreeGrafter"/>
</dbReference>
<keyword evidence="1" id="KW-0378">Hydrolase</keyword>
<dbReference type="Pfam" id="PF13419">
    <property type="entry name" value="HAD_2"/>
    <property type="match status" value="1"/>
</dbReference>
<dbReference type="Proteomes" id="UP000649604">
    <property type="component" value="Unassembled WGS sequence"/>
</dbReference>
<dbReference type="PANTHER" id="PTHR43434:SF1">
    <property type="entry name" value="PHOSPHOGLYCOLATE PHOSPHATASE"/>
    <property type="match status" value="1"/>
</dbReference>